<evidence type="ECO:0000313" key="6">
    <source>
        <dbReference type="EMBL" id="OGE40631.1"/>
    </source>
</evidence>
<dbReference type="Proteomes" id="UP000177328">
    <property type="component" value="Unassembled WGS sequence"/>
</dbReference>
<organism evidence="6 7">
    <name type="scientific">Candidatus Daviesbacteria bacterium RIFCSPHIGHO2_02_FULL_43_12</name>
    <dbReference type="NCBI Taxonomy" id="1797776"/>
    <lineage>
        <taxon>Bacteria</taxon>
        <taxon>Candidatus Daviesiibacteriota</taxon>
    </lineage>
</organism>
<gene>
    <name evidence="6" type="ORF">A3D25_05735</name>
</gene>
<dbReference type="Pfam" id="PF05698">
    <property type="entry name" value="Trigger_C"/>
    <property type="match status" value="1"/>
</dbReference>
<evidence type="ECO:0000256" key="3">
    <source>
        <dbReference type="SAM" id="MobiDB-lite"/>
    </source>
</evidence>
<feature type="compositionally biased region" description="Polar residues" evidence="3">
    <location>
        <begin position="193"/>
        <end position="202"/>
    </location>
</feature>
<sequence>MVTKTIQKQPKSMVELQITVPWADLQSKWTEAVQKLAQETELPGFRKGQAPLEMVEQRSFAQVQQELLRVVMPQALVEALAGSDVVPIDYPQYQIVSFTKGADLVYKARVTQRPGVVVGNYKVVRASRPVIKPVTEEQVDGIIADLFKRWKTKAPHQSAQGSSLPTQTPSPSGSSATGAGSLNFNAPPPQPFSPTEVTSTSDVPDDIFAKAMGGQDLADLRRKIKEDLESESKYNNELDYEENILQEVEKITTVDLPEVLIQDELNRMLVSLQRRVADMGLLLDDYLRGQNKTLEQIKAEWRPQAEKNVRMELGLSEIARMENVNITDADLQAEIDKIQDARLKQQFEQQEPRMHLRHALRQTKTLNLLKEIVK</sequence>
<dbReference type="Gene3D" id="3.30.70.1050">
    <property type="entry name" value="Trigger factor ribosome-binding domain"/>
    <property type="match status" value="1"/>
</dbReference>
<feature type="region of interest" description="Disordered" evidence="3">
    <location>
        <begin position="154"/>
        <end position="202"/>
    </location>
</feature>
<comment type="caution">
    <text evidence="6">The sequence shown here is derived from an EMBL/GenBank/DDBJ whole genome shotgun (WGS) entry which is preliminary data.</text>
</comment>
<dbReference type="GO" id="GO:0006457">
    <property type="term" value="P:protein folding"/>
    <property type="evidence" value="ECO:0007669"/>
    <property type="project" value="InterPro"/>
</dbReference>
<feature type="domain" description="Trigger factor C-terminal" evidence="5">
    <location>
        <begin position="217"/>
        <end position="371"/>
    </location>
</feature>
<name>A0A1F5KJ46_9BACT</name>
<dbReference type="EMBL" id="MFDD01000007">
    <property type="protein sequence ID" value="OGE40631.1"/>
    <property type="molecule type" value="Genomic_DNA"/>
</dbReference>
<protein>
    <submittedName>
        <fullName evidence="6">Uncharacterized protein</fullName>
    </submittedName>
</protein>
<keyword evidence="2" id="KW-0413">Isomerase</keyword>
<dbReference type="AlphaFoldDB" id="A0A1F5KJ46"/>
<evidence type="ECO:0000256" key="1">
    <source>
        <dbReference type="ARBA" id="ARBA00023110"/>
    </source>
</evidence>
<feature type="compositionally biased region" description="Low complexity" evidence="3">
    <location>
        <begin position="160"/>
        <end position="182"/>
    </location>
</feature>
<dbReference type="GO" id="GO:0015031">
    <property type="term" value="P:protein transport"/>
    <property type="evidence" value="ECO:0007669"/>
    <property type="project" value="InterPro"/>
</dbReference>
<dbReference type="Gene3D" id="1.10.3120.10">
    <property type="entry name" value="Trigger factor, C-terminal domain"/>
    <property type="match status" value="1"/>
</dbReference>
<dbReference type="Pfam" id="PF05697">
    <property type="entry name" value="Trigger_N"/>
    <property type="match status" value="1"/>
</dbReference>
<dbReference type="SUPFAM" id="SSF109998">
    <property type="entry name" value="Triger factor/SurA peptide-binding domain-like"/>
    <property type="match status" value="1"/>
</dbReference>
<evidence type="ECO:0000313" key="7">
    <source>
        <dbReference type="Proteomes" id="UP000177328"/>
    </source>
</evidence>
<dbReference type="InterPro" id="IPR008881">
    <property type="entry name" value="Trigger_fac_ribosome-bd_bac"/>
</dbReference>
<dbReference type="InterPro" id="IPR036611">
    <property type="entry name" value="Trigger_fac_ribosome-bd_sf"/>
</dbReference>
<evidence type="ECO:0000256" key="2">
    <source>
        <dbReference type="ARBA" id="ARBA00023235"/>
    </source>
</evidence>
<dbReference type="GO" id="GO:0003755">
    <property type="term" value="F:peptidyl-prolyl cis-trans isomerase activity"/>
    <property type="evidence" value="ECO:0007669"/>
    <property type="project" value="UniProtKB-KW"/>
</dbReference>
<dbReference type="SUPFAM" id="SSF102735">
    <property type="entry name" value="Trigger factor ribosome-binding domain"/>
    <property type="match status" value="1"/>
</dbReference>
<proteinExistence type="predicted"/>
<dbReference type="InterPro" id="IPR027304">
    <property type="entry name" value="Trigger_fact/SurA_dom_sf"/>
</dbReference>
<feature type="domain" description="Trigger factor ribosome-binding bacterial" evidence="4">
    <location>
        <begin position="4"/>
        <end position="144"/>
    </location>
</feature>
<keyword evidence="1" id="KW-0697">Rotamase</keyword>
<evidence type="ECO:0000259" key="5">
    <source>
        <dbReference type="Pfam" id="PF05698"/>
    </source>
</evidence>
<reference evidence="6 7" key="1">
    <citation type="journal article" date="2016" name="Nat. Commun.">
        <title>Thousands of microbial genomes shed light on interconnected biogeochemical processes in an aquifer system.</title>
        <authorList>
            <person name="Anantharaman K."/>
            <person name="Brown C.T."/>
            <person name="Hug L.A."/>
            <person name="Sharon I."/>
            <person name="Castelle C.J."/>
            <person name="Probst A.J."/>
            <person name="Thomas B.C."/>
            <person name="Singh A."/>
            <person name="Wilkins M.J."/>
            <person name="Karaoz U."/>
            <person name="Brodie E.L."/>
            <person name="Williams K.H."/>
            <person name="Hubbard S.S."/>
            <person name="Banfield J.F."/>
        </authorList>
    </citation>
    <scope>NUCLEOTIDE SEQUENCE [LARGE SCALE GENOMIC DNA]</scope>
</reference>
<evidence type="ECO:0000259" key="4">
    <source>
        <dbReference type="Pfam" id="PF05697"/>
    </source>
</evidence>
<dbReference type="InterPro" id="IPR008880">
    <property type="entry name" value="Trigger_fac_C"/>
</dbReference>
<dbReference type="InterPro" id="IPR037041">
    <property type="entry name" value="Trigger_fac_C_sf"/>
</dbReference>
<accession>A0A1F5KJ46</accession>